<evidence type="ECO:0000259" key="3">
    <source>
        <dbReference type="PROSITE" id="PS51459"/>
    </source>
</evidence>
<dbReference type="AlphaFoldDB" id="A0A1I6REZ9"/>
<gene>
    <name evidence="4" type="ORF">SAMN05660874_02133</name>
</gene>
<dbReference type="PANTHER" id="PTHR13504">
    <property type="entry name" value="FIDO DOMAIN-CONTAINING PROTEIN DDB_G0283145"/>
    <property type="match status" value="1"/>
</dbReference>
<keyword evidence="5" id="KW-1185">Reference proteome</keyword>
<dbReference type="Pfam" id="PF02661">
    <property type="entry name" value="Fic"/>
    <property type="match status" value="1"/>
</dbReference>
<reference evidence="5" key="1">
    <citation type="submission" date="2016-10" db="EMBL/GenBank/DDBJ databases">
        <authorList>
            <person name="Varghese N."/>
            <person name="Submissions S."/>
        </authorList>
    </citation>
    <scope>NUCLEOTIDE SEQUENCE [LARGE SCALE GENOMIC DNA]</scope>
    <source>
        <strain evidence="5">DSM 44771</strain>
    </source>
</reference>
<organism evidence="4 5">
    <name type="scientific">Saccharopolyspora flava</name>
    <dbReference type="NCBI Taxonomy" id="95161"/>
    <lineage>
        <taxon>Bacteria</taxon>
        <taxon>Bacillati</taxon>
        <taxon>Actinomycetota</taxon>
        <taxon>Actinomycetes</taxon>
        <taxon>Pseudonocardiales</taxon>
        <taxon>Pseudonocardiaceae</taxon>
        <taxon>Saccharopolyspora</taxon>
    </lineage>
</organism>
<feature type="binding site" evidence="2">
    <location>
        <begin position="127"/>
        <end position="134"/>
    </location>
    <ligand>
        <name>ATP</name>
        <dbReference type="ChEBI" id="CHEBI:30616"/>
    </ligand>
</feature>
<dbReference type="RefSeq" id="WP_281248739.1">
    <property type="nucleotide sequence ID" value="NZ_FOZX01000003.1"/>
</dbReference>
<evidence type="ECO:0000313" key="5">
    <source>
        <dbReference type="Proteomes" id="UP000198852"/>
    </source>
</evidence>
<keyword evidence="2" id="KW-0547">Nucleotide-binding</keyword>
<evidence type="ECO:0000313" key="4">
    <source>
        <dbReference type="EMBL" id="SFS63058.1"/>
    </source>
</evidence>
<dbReference type="InterPro" id="IPR036597">
    <property type="entry name" value="Fido-like_dom_sf"/>
</dbReference>
<protein>
    <submittedName>
        <fullName evidence="4">Fic/DOC family protein</fullName>
    </submittedName>
</protein>
<evidence type="ECO:0000256" key="1">
    <source>
        <dbReference type="PIRSR" id="PIRSR640198-1"/>
    </source>
</evidence>
<keyword evidence="2" id="KW-0067">ATP-binding</keyword>
<dbReference type="InterPro" id="IPR040198">
    <property type="entry name" value="Fido_containing"/>
</dbReference>
<feature type="domain" description="Fido" evidence="3">
    <location>
        <begin position="55"/>
        <end position="186"/>
    </location>
</feature>
<proteinExistence type="predicted"/>
<dbReference type="EMBL" id="FOZX01000003">
    <property type="protein sequence ID" value="SFS63058.1"/>
    <property type="molecule type" value="Genomic_DNA"/>
</dbReference>
<dbReference type="InterPro" id="IPR003812">
    <property type="entry name" value="Fido"/>
</dbReference>
<evidence type="ECO:0000256" key="2">
    <source>
        <dbReference type="PIRSR" id="PIRSR640198-2"/>
    </source>
</evidence>
<sequence>METDAVREIADLDLLLPTSIVALVIEAASEIARFDGEAGLGIVPFEAVLPRIEAAASVKLEELSAVAKSAAPAEVNDGGKRNPTGNARAMNAAIEDLVRFMDRDDVPVLCHAAVAHAQFETIHPFGDGNGRTGRALVHAMLRGKGLTKNITVPVSAGLLTHPDRYFEALTAYRAGDIEPIARSFAESSFRAIANGRELVEELRAIRAEWQEKLRLRRDSAGHRILDVLARQPVMDAAFAQRELDISASAARRAFAELEGVGIVTEFSGMKRNRCWRSDEVLLALDSFAGKAGRRGRPA</sequence>
<feature type="active site" evidence="1">
    <location>
        <position position="123"/>
    </location>
</feature>
<accession>A0A1I6REZ9</accession>
<dbReference type="PANTHER" id="PTHR13504:SF38">
    <property type="entry name" value="FIDO DOMAIN-CONTAINING PROTEIN"/>
    <property type="match status" value="1"/>
</dbReference>
<dbReference type="Gene3D" id="1.10.3290.10">
    <property type="entry name" value="Fido-like domain"/>
    <property type="match status" value="1"/>
</dbReference>
<name>A0A1I6REZ9_9PSEU</name>
<dbReference type="PROSITE" id="PS51459">
    <property type="entry name" value="FIDO"/>
    <property type="match status" value="1"/>
</dbReference>
<dbReference type="SUPFAM" id="SSF140931">
    <property type="entry name" value="Fic-like"/>
    <property type="match status" value="1"/>
</dbReference>
<dbReference type="Proteomes" id="UP000198852">
    <property type="component" value="Unassembled WGS sequence"/>
</dbReference>
<dbReference type="GO" id="GO:0005524">
    <property type="term" value="F:ATP binding"/>
    <property type="evidence" value="ECO:0007669"/>
    <property type="project" value="UniProtKB-KW"/>
</dbReference>
<dbReference type="STRING" id="95161.SAMN05660874_02133"/>